<sequence>MQHVPAWKRLGLKLKYAKDDAEPSGQAPAETIHSPLGSNNKRQSTFHPDETTSKPSKKQKVFKENGQTLSEANLKDDKSHSPSHPKVKNASVDRKATKGKHQTFDSEDEDPAEDDVRGRPRKASHRKSVTFTADTKAHDAESDSDGEAAEEEKEESSETPQATAPEQPASPDNKLSKKEKKRLKQQQKSSAASEGKNGDDRTTHVKKPKHQGTAEYVEYILQFYNEKTNWKFNKNKQTELLKHLFNPWRIPAQYDDALVAYIEGLQGARAQQRVIEDAEAVLKALIEKQERDVNVESMDSRTSRKAAYEAAVKREIEKVKQVGRSEYDEHQLLEMKRQAEKAKRADAVLAALLSKELEQPAAPPVSSAAPAAADGLSNGNEAEERKASKPDQKRKKRKARTQVSSDESSSSSSSDSSSSESESD</sequence>
<protein>
    <recommendedName>
        <fullName evidence="2">WKF domain-containing protein</fullName>
    </recommendedName>
</protein>
<feature type="compositionally biased region" description="Acidic residues" evidence="1">
    <location>
        <begin position="142"/>
        <end position="157"/>
    </location>
</feature>
<proteinExistence type="predicted"/>
<dbReference type="InterPro" id="IPR019327">
    <property type="entry name" value="WKF"/>
</dbReference>
<evidence type="ECO:0000313" key="4">
    <source>
        <dbReference type="Proteomes" id="UP000194280"/>
    </source>
</evidence>
<evidence type="ECO:0000256" key="1">
    <source>
        <dbReference type="SAM" id="MobiDB-lite"/>
    </source>
</evidence>
<dbReference type="Proteomes" id="UP000194280">
    <property type="component" value="Unassembled WGS sequence"/>
</dbReference>
<dbReference type="InParanoid" id="A0A1Z5SYW5"/>
<evidence type="ECO:0000259" key="2">
    <source>
        <dbReference type="Pfam" id="PF10180"/>
    </source>
</evidence>
<dbReference type="VEuPathDB" id="FungiDB:BTJ68_11732"/>
<keyword evidence="4" id="KW-1185">Reference proteome</keyword>
<reference evidence="3 4" key="1">
    <citation type="submission" date="2017-01" db="EMBL/GenBank/DDBJ databases">
        <title>The recent genome duplication of the halophilic yeast Hortaea werneckii: insights from long-read sequencing.</title>
        <authorList>
            <person name="Sinha S."/>
            <person name="Flibotte S."/>
            <person name="Neira M."/>
            <person name="Lenassi M."/>
            <person name="Gostincar C."/>
            <person name="Stajich J.E."/>
            <person name="Nislow C.E."/>
        </authorList>
    </citation>
    <scope>NUCLEOTIDE SEQUENCE [LARGE SCALE GENOMIC DNA]</scope>
    <source>
        <strain evidence="3 4">EXF-2000</strain>
    </source>
</reference>
<feature type="region of interest" description="Disordered" evidence="1">
    <location>
        <begin position="18"/>
        <end position="210"/>
    </location>
</feature>
<dbReference type="PANTHER" id="PTHR22306:SF2">
    <property type="entry name" value="CHROMOSOME 7 OPEN READING FRAME 50"/>
    <property type="match status" value="1"/>
</dbReference>
<dbReference type="EMBL" id="MUNK01000183">
    <property type="protein sequence ID" value="OTA26905.1"/>
    <property type="molecule type" value="Genomic_DNA"/>
</dbReference>
<dbReference type="OrthoDB" id="10261563at2759"/>
<accession>A0A1Z5SYW5</accession>
<feature type="region of interest" description="Disordered" evidence="1">
    <location>
        <begin position="358"/>
        <end position="424"/>
    </location>
</feature>
<dbReference type="AlphaFoldDB" id="A0A1Z5SYW5"/>
<feature type="compositionally biased region" description="Basic residues" evidence="1">
    <location>
        <begin position="119"/>
        <end position="128"/>
    </location>
</feature>
<dbReference type="STRING" id="1157616.A0A1Z5SYW5"/>
<organism evidence="3 4">
    <name type="scientific">Hortaea werneckii EXF-2000</name>
    <dbReference type="NCBI Taxonomy" id="1157616"/>
    <lineage>
        <taxon>Eukaryota</taxon>
        <taxon>Fungi</taxon>
        <taxon>Dikarya</taxon>
        <taxon>Ascomycota</taxon>
        <taxon>Pezizomycotina</taxon>
        <taxon>Dothideomycetes</taxon>
        <taxon>Dothideomycetidae</taxon>
        <taxon>Mycosphaerellales</taxon>
        <taxon>Teratosphaeriaceae</taxon>
        <taxon>Hortaea</taxon>
    </lineage>
</organism>
<feature type="domain" description="WKF" evidence="2">
    <location>
        <begin position="218"/>
        <end position="281"/>
    </location>
</feature>
<feature type="compositionally biased region" description="Basic and acidic residues" evidence="1">
    <location>
        <begin position="382"/>
        <end position="391"/>
    </location>
</feature>
<gene>
    <name evidence="3" type="ORF">BTJ68_11732</name>
</gene>
<dbReference type="PANTHER" id="PTHR22306">
    <property type="entry name" value="CHROMOSOME 7 OPEN READING FRAME 50"/>
    <property type="match status" value="1"/>
</dbReference>
<feature type="compositionally biased region" description="Polar residues" evidence="1">
    <location>
        <begin position="36"/>
        <end position="46"/>
    </location>
</feature>
<name>A0A1Z5SYW5_HORWE</name>
<feature type="compositionally biased region" description="Low complexity" evidence="1">
    <location>
        <begin position="364"/>
        <end position="373"/>
    </location>
</feature>
<dbReference type="Pfam" id="PF10180">
    <property type="entry name" value="WKF"/>
    <property type="match status" value="1"/>
</dbReference>
<evidence type="ECO:0000313" key="3">
    <source>
        <dbReference type="EMBL" id="OTA26905.1"/>
    </source>
</evidence>
<feature type="compositionally biased region" description="Low complexity" evidence="1">
    <location>
        <begin position="404"/>
        <end position="424"/>
    </location>
</feature>
<comment type="caution">
    <text evidence="3">The sequence shown here is derived from an EMBL/GenBank/DDBJ whole genome shotgun (WGS) entry which is preliminary data.</text>
</comment>